<evidence type="ECO:0000313" key="2">
    <source>
        <dbReference type="Proteomes" id="UP000308730"/>
    </source>
</evidence>
<keyword evidence="2" id="KW-1185">Reference proteome</keyword>
<comment type="caution">
    <text evidence="1">The sequence shown here is derived from an EMBL/GenBank/DDBJ whole genome shotgun (WGS) entry which is preliminary data.</text>
</comment>
<name>A0A4S4N4P8_9APHY</name>
<dbReference type="AlphaFoldDB" id="A0A4S4N4P8"/>
<dbReference type="OrthoDB" id="2915840at2759"/>
<proteinExistence type="predicted"/>
<evidence type="ECO:0000313" key="1">
    <source>
        <dbReference type="EMBL" id="THH33385.1"/>
    </source>
</evidence>
<reference evidence="1 2" key="1">
    <citation type="submission" date="2019-02" db="EMBL/GenBank/DDBJ databases">
        <title>Genome sequencing of the rare red list fungi Antrodiella citrinella (Flaviporus citrinellus).</title>
        <authorList>
            <person name="Buettner E."/>
            <person name="Kellner H."/>
        </authorList>
    </citation>
    <scope>NUCLEOTIDE SEQUENCE [LARGE SCALE GENOMIC DNA]</scope>
    <source>
        <strain evidence="1 2">DSM 108506</strain>
    </source>
</reference>
<dbReference type="InterPro" id="IPR036188">
    <property type="entry name" value="FAD/NAD-bd_sf"/>
</dbReference>
<sequence>MQGCSEPNIPSYLSPESPARVGFKGPVVHSNNIAPAQATLLAAAAPAPNGDEKHVLVIGGGKSEQDAASFFARNGKNVKPEVTMLFDNADAIIAAPIPLPGFIRKSRLLAIASPYVVLRTRLE</sequence>
<organism evidence="1 2">
    <name type="scientific">Antrodiella citrinella</name>
    <dbReference type="NCBI Taxonomy" id="2447956"/>
    <lineage>
        <taxon>Eukaryota</taxon>
        <taxon>Fungi</taxon>
        <taxon>Dikarya</taxon>
        <taxon>Basidiomycota</taxon>
        <taxon>Agaricomycotina</taxon>
        <taxon>Agaricomycetes</taxon>
        <taxon>Polyporales</taxon>
        <taxon>Steccherinaceae</taxon>
        <taxon>Antrodiella</taxon>
    </lineage>
</organism>
<evidence type="ECO:0008006" key="3">
    <source>
        <dbReference type="Google" id="ProtNLM"/>
    </source>
</evidence>
<dbReference type="EMBL" id="SGPM01000007">
    <property type="protein sequence ID" value="THH33385.1"/>
    <property type="molecule type" value="Genomic_DNA"/>
</dbReference>
<protein>
    <recommendedName>
        <fullName evidence="3">FAD/NAD(P)-binding domain-containing protein</fullName>
    </recommendedName>
</protein>
<dbReference type="Proteomes" id="UP000308730">
    <property type="component" value="Unassembled WGS sequence"/>
</dbReference>
<accession>A0A4S4N4P8</accession>
<dbReference type="Gene3D" id="3.50.50.60">
    <property type="entry name" value="FAD/NAD(P)-binding domain"/>
    <property type="match status" value="1"/>
</dbReference>
<gene>
    <name evidence="1" type="ORF">EUX98_g819</name>
</gene>